<dbReference type="RefSeq" id="XP_058340045.1">
    <property type="nucleotide sequence ID" value="XM_058489164.1"/>
</dbReference>
<dbReference type="Pfam" id="PF07690">
    <property type="entry name" value="MFS_1"/>
    <property type="match status" value="1"/>
</dbReference>
<reference evidence="5 6" key="1">
    <citation type="submission" date="2023-03" db="EMBL/GenBank/DDBJ databases">
        <title>Genome sequence of Lichtheimia ornata CBS 291.66.</title>
        <authorList>
            <person name="Mohabir J.T."/>
            <person name="Shea T.P."/>
            <person name="Kurbessoian T."/>
            <person name="Berby B."/>
            <person name="Fontaine J."/>
            <person name="Livny J."/>
            <person name="Gnirke A."/>
            <person name="Stajich J.E."/>
            <person name="Cuomo C.A."/>
        </authorList>
    </citation>
    <scope>NUCLEOTIDE SEQUENCE [LARGE SCALE GENOMIC DNA]</scope>
    <source>
        <strain evidence="5">CBS 291.66</strain>
    </source>
</reference>
<feature type="transmembrane region" description="Helical" evidence="3">
    <location>
        <begin position="255"/>
        <end position="278"/>
    </location>
</feature>
<gene>
    <name evidence="5" type="ORF">O0I10_009167</name>
</gene>
<proteinExistence type="inferred from homology"/>
<dbReference type="InterPro" id="IPR036259">
    <property type="entry name" value="MFS_trans_sf"/>
</dbReference>
<dbReference type="GO" id="GO:0016020">
    <property type="term" value="C:membrane"/>
    <property type="evidence" value="ECO:0007669"/>
    <property type="project" value="UniProtKB-SubCell"/>
</dbReference>
<protein>
    <recommendedName>
        <fullName evidence="4">Major facilitator superfamily (MFS) profile domain-containing protein</fullName>
    </recommendedName>
</protein>
<feature type="transmembrane region" description="Helical" evidence="3">
    <location>
        <begin position="198"/>
        <end position="221"/>
    </location>
</feature>
<comment type="caution">
    <text evidence="5">The sequence shown here is derived from an EMBL/GenBank/DDBJ whole genome shotgun (WGS) entry which is preliminary data.</text>
</comment>
<dbReference type="Gene3D" id="1.20.1250.20">
    <property type="entry name" value="MFS general substrate transporter like domains"/>
    <property type="match status" value="2"/>
</dbReference>
<dbReference type="Proteomes" id="UP001234581">
    <property type="component" value="Unassembled WGS sequence"/>
</dbReference>
<evidence type="ECO:0000313" key="6">
    <source>
        <dbReference type="Proteomes" id="UP001234581"/>
    </source>
</evidence>
<evidence type="ECO:0000256" key="3">
    <source>
        <dbReference type="SAM" id="Phobius"/>
    </source>
</evidence>
<feature type="transmembrane region" description="Helical" evidence="3">
    <location>
        <begin position="165"/>
        <end position="186"/>
    </location>
</feature>
<keyword evidence="3" id="KW-0812">Transmembrane</keyword>
<dbReference type="PANTHER" id="PTHR11360">
    <property type="entry name" value="MONOCARBOXYLATE TRANSPORTER"/>
    <property type="match status" value="1"/>
</dbReference>
<keyword evidence="3" id="KW-0472">Membrane</keyword>
<dbReference type="PANTHER" id="PTHR11360:SF284">
    <property type="entry name" value="EG:103B4.3 PROTEIN-RELATED"/>
    <property type="match status" value="1"/>
</dbReference>
<evidence type="ECO:0000256" key="2">
    <source>
        <dbReference type="ARBA" id="ARBA00006727"/>
    </source>
</evidence>
<keyword evidence="6" id="KW-1185">Reference proteome</keyword>
<dbReference type="PROSITE" id="PS50850">
    <property type="entry name" value="MFS"/>
    <property type="match status" value="1"/>
</dbReference>
<name>A0AAD7XYX5_9FUNG</name>
<feature type="transmembrane region" description="Helical" evidence="3">
    <location>
        <begin position="6"/>
        <end position="24"/>
    </location>
</feature>
<evidence type="ECO:0000313" key="5">
    <source>
        <dbReference type="EMBL" id="KAJ8655132.1"/>
    </source>
</evidence>
<feature type="transmembrane region" description="Helical" evidence="3">
    <location>
        <begin position="290"/>
        <end position="312"/>
    </location>
</feature>
<feature type="domain" description="Major facilitator superfamily (MFS) profile" evidence="4">
    <location>
        <begin position="164"/>
        <end position="354"/>
    </location>
</feature>
<dbReference type="InterPro" id="IPR050327">
    <property type="entry name" value="Proton-linked_MCT"/>
</dbReference>
<feature type="transmembrane region" description="Helical" evidence="3">
    <location>
        <begin position="122"/>
        <end position="145"/>
    </location>
</feature>
<dbReference type="AlphaFoldDB" id="A0AAD7XYX5"/>
<feature type="transmembrane region" description="Helical" evidence="3">
    <location>
        <begin position="33"/>
        <end position="52"/>
    </location>
</feature>
<feature type="transmembrane region" description="Helical" evidence="3">
    <location>
        <begin position="90"/>
        <end position="110"/>
    </location>
</feature>
<dbReference type="InterPro" id="IPR020846">
    <property type="entry name" value="MFS_dom"/>
</dbReference>
<sequence length="354" mass="38544">MTELSWIGSLAGCLGNAAGPLYAWTSSKMDDRYIIAIGGLITVLSKMLASITNEIWQLWITQGILSGIGSSLVFYPCMNQTMTWFETKRAWAIGICMSGIGFSSIAYSNIVTACFQTVGYRWALRILGFIELVLCGIAAALCTKLNPQSKSVPFLDFSVFKNKKYVILITGHFVGAFVFFVPASFIGPYAESIGIDPWSIANITGIMAVFNSVGSITLNFVADYLGRFNMAIFSGMLCVVIQLSIWFTATTAASFWAFAVIHGIGVGAFNSLIIAVIIDCVGIERSEVGSGWALFTWSFGGLLGQPLASMIVNQTDVPNYQTPIIFSAVLYFFVAFLMLVLRIMIGGWSIFKKV</sequence>
<evidence type="ECO:0000259" key="4">
    <source>
        <dbReference type="PROSITE" id="PS50850"/>
    </source>
</evidence>
<dbReference type="EMBL" id="JARTCD010000052">
    <property type="protein sequence ID" value="KAJ8655132.1"/>
    <property type="molecule type" value="Genomic_DNA"/>
</dbReference>
<feature type="transmembrane region" description="Helical" evidence="3">
    <location>
        <begin position="58"/>
        <end position="78"/>
    </location>
</feature>
<dbReference type="GO" id="GO:0022857">
    <property type="term" value="F:transmembrane transporter activity"/>
    <property type="evidence" value="ECO:0007669"/>
    <property type="project" value="InterPro"/>
</dbReference>
<dbReference type="SUPFAM" id="SSF103473">
    <property type="entry name" value="MFS general substrate transporter"/>
    <property type="match status" value="1"/>
</dbReference>
<feature type="transmembrane region" description="Helical" evidence="3">
    <location>
        <begin position="228"/>
        <end position="249"/>
    </location>
</feature>
<dbReference type="GeneID" id="83216574"/>
<comment type="similarity">
    <text evidence="2">Belongs to the major facilitator superfamily. Monocarboxylate porter (TC 2.A.1.13) family.</text>
</comment>
<keyword evidence="3" id="KW-1133">Transmembrane helix</keyword>
<accession>A0AAD7XYX5</accession>
<comment type="subcellular location">
    <subcellularLocation>
        <location evidence="1">Membrane</location>
        <topology evidence="1">Multi-pass membrane protein</topology>
    </subcellularLocation>
</comment>
<evidence type="ECO:0000256" key="1">
    <source>
        <dbReference type="ARBA" id="ARBA00004141"/>
    </source>
</evidence>
<organism evidence="5 6">
    <name type="scientific">Lichtheimia ornata</name>
    <dbReference type="NCBI Taxonomy" id="688661"/>
    <lineage>
        <taxon>Eukaryota</taxon>
        <taxon>Fungi</taxon>
        <taxon>Fungi incertae sedis</taxon>
        <taxon>Mucoromycota</taxon>
        <taxon>Mucoromycotina</taxon>
        <taxon>Mucoromycetes</taxon>
        <taxon>Mucorales</taxon>
        <taxon>Lichtheimiaceae</taxon>
        <taxon>Lichtheimia</taxon>
    </lineage>
</organism>
<feature type="transmembrane region" description="Helical" evidence="3">
    <location>
        <begin position="324"/>
        <end position="345"/>
    </location>
</feature>
<dbReference type="InterPro" id="IPR011701">
    <property type="entry name" value="MFS"/>
</dbReference>